<dbReference type="EMBL" id="FNWV01000001">
    <property type="protein sequence ID" value="SEH36774.1"/>
    <property type="molecule type" value="Genomic_DNA"/>
</dbReference>
<evidence type="ECO:0000256" key="1">
    <source>
        <dbReference type="SAM" id="Phobius"/>
    </source>
</evidence>
<feature type="transmembrane region" description="Helical" evidence="1">
    <location>
        <begin position="12"/>
        <end position="33"/>
    </location>
</feature>
<proteinExistence type="predicted"/>
<dbReference type="Proteomes" id="UP000183190">
    <property type="component" value="Unassembled WGS sequence"/>
</dbReference>
<keyword evidence="1" id="KW-0472">Membrane</keyword>
<name>A0A1H6HRG9_RUMFL</name>
<dbReference type="OrthoDB" id="1822171at2"/>
<evidence type="ECO:0000313" key="2">
    <source>
        <dbReference type="EMBL" id="SEH36774.1"/>
    </source>
</evidence>
<accession>A0A1H6HRG9</accession>
<keyword evidence="1" id="KW-0812">Transmembrane</keyword>
<dbReference type="RefSeq" id="WP_074713908.1">
    <property type="nucleotide sequence ID" value="NZ_FNWV01000001.1"/>
</dbReference>
<keyword evidence="1" id="KW-1133">Transmembrane helix</keyword>
<protein>
    <recommendedName>
        <fullName evidence="4">PH domain-containing protein</fullName>
    </recommendedName>
</protein>
<dbReference type="AlphaFoldDB" id="A0A1H6HRG9"/>
<reference evidence="2 3" key="1">
    <citation type="submission" date="2016-10" db="EMBL/GenBank/DDBJ databases">
        <authorList>
            <person name="de Groot N.N."/>
        </authorList>
    </citation>
    <scope>NUCLEOTIDE SEQUENCE [LARGE SCALE GENOMIC DNA]</scope>
    <source>
        <strain evidence="2 3">YAD2003</strain>
    </source>
</reference>
<organism evidence="2 3">
    <name type="scientific">Ruminococcus flavefaciens</name>
    <dbReference type="NCBI Taxonomy" id="1265"/>
    <lineage>
        <taxon>Bacteria</taxon>
        <taxon>Bacillati</taxon>
        <taxon>Bacillota</taxon>
        <taxon>Clostridia</taxon>
        <taxon>Eubacteriales</taxon>
        <taxon>Oscillospiraceae</taxon>
        <taxon>Ruminococcus</taxon>
    </lineage>
</organism>
<evidence type="ECO:0008006" key="4">
    <source>
        <dbReference type="Google" id="ProtNLM"/>
    </source>
</evidence>
<evidence type="ECO:0000313" key="3">
    <source>
        <dbReference type="Proteomes" id="UP000183190"/>
    </source>
</evidence>
<feature type="transmembrane region" description="Helical" evidence="1">
    <location>
        <begin position="39"/>
        <end position="62"/>
    </location>
</feature>
<sequence length="150" mass="17015">MKQYVPDRHCLSTLRLIITAIAVIIIAAARYFLPMENVVFFITLGTIAVACFEMFIHLPLYFSSISYIATKSEVIKSSGVFIKVHQSVRYSSVQYTTVISSTFSQYTGFNFIIFFVYGGQLRLLFLKQADAKEIIRLSGTINIRGDRHVP</sequence>
<gene>
    <name evidence="2" type="ORF">SAMN02910265_00040</name>
</gene>